<evidence type="ECO:0000313" key="3">
    <source>
        <dbReference type="Proteomes" id="UP000018542"/>
    </source>
</evidence>
<dbReference type="OrthoDB" id="9808276at2"/>
<dbReference type="HOGENOM" id="CLU_007383_11_3_5"/>
<accession>V5SA55</accession>
<evidence type="ECO:0000313" key="2">
    <source>
        <dbReference type="EMBL" id="AHB47626.1"/>
    </source>
</evidence>
<dbReference type="PANTHER" id="PTHR43574">
    <property type="entry name" value="EPIMERASE-RELATED"/>
    <property type="match status" value="1"/>
</dbReference>
<name>V5SA55_9HYPH</name>
<dbReference type="Gene3D" id="3.40.50.720">
    <property type="entry name" value="NAD(P)-binding Rossmann-like Domain"/>
    <property type="match status" value="1"/>
</dbReference>
<dbReference type="STRING" id="1029756.W911_03085"/>
<proteinExistence type="predicted"/>
<evidence type="ECO:0000256" key="1">
    <source>
        <dbReference type="ARBA" id="ARBA00023027"/>
    </source>
</evidence>
<dbReference type="CDD" id="cd05266">
    <property type="entry name" value="SDR_a4"/>
    <property type="match status" value="1"/>
</dbReference>
<dbReference type="PATRIC" id="fig|1029756.8.peg.648"/>
<gene>
    <name evidence="2" type="ORF">W911_03085</name>
</gene>
<dbReference type="KEGG" id="hni:W911_03085"/>
<sequence length="290" mass="31070">MTSLFCFGLGYSAEALARRVRPLGWRIAGTARTAEGQARLASLGYDAFLFDGMAPGSGISDALADASHVLVSAGPDQDGDPTLRFHEGDLARAPHLRWIGYLSTIGVYGNTDGAWIDETAAPNPGSERSTRRIGAENAWRAFGNAHGKSVQIFRLGGIYGPGRSAFDDLRDGTARRIVKPGQVFNRIHVDDIASVLFAAASGAGRHTVYNVTDGTPSPSQEMIAHAADLLGVEPPPEISVEEAKLSPMGRSFYAENRRVANRRLQDDLGVTLAYPSYREGLADILAKSRT</sequence>
<reference evidence="2 3" key="1">
    <citation type="journal article" date="2014" name="Genome Announc.">
        <title>Complete Genome Sequence of Hyphomicrobium nitrativorans Strain NL23, a Denitrifying Bacterium Isolated from Biofilm of a Methanol-Fed Denitrification System Treating Seawater at the Montreal Biodome.</title>
        <authorList>
            <person name="Martineau C."/>
            <person name="Villeneuve C."/>
            <person name="Mauffrey F."/>
            <person name="Villemur R."/>
        </authorList>
    </citation>
    <scope>NUCLEOTIDE SEQUENCE [LARGE SCALE GENOMIC DNA]</scope>
    <source>
        <strain evidence="2">NL23</strain>
    </source>
</reference>
<dbReference type="Proteomes" id="UP000018542">
    <property type="component" value="Chromosome"/>
</dbReference>
<organism evidence="2 3">
    <name type="scientific">Hyphomicrobium nitrativorans NL23</name>
    <dbReference type="NCBI Taxonomy" id="1029756"/>
    <lineage>
        <taxon>Bacteria</taxon>
        <taxon>Pseudomonadati</taxon>
        <taxon>Pseudomonadota</taxon>
        <taxon>Alphaproteobacteria</taxon>
        <taxon>Hyphomicrobiales</taxon>
        <taxon>Hyphomicrobiaceae</taxon>
        <taxon>Hyphomicrobium</taxon>
    </lineage>
</organism>
<dbReference type="EMBL" id="CP006912">
    <property type="protein sequence ID" value="AHB47626.1"/>
    <property type="molecule type" value="Genomic_DNA"/>
</dbReference>
<dbReference type="AlphaFoldDB" id="V5SA55"/>
<keyword evidence="3" id="KW-1185">Reference proteome</keyword>
<dbReference type="RefSeq" id="WP_023786039.1">
    <property type="nucleotide sequence ID" value="NC_022997.1"/>
</dbReference>
<keyword evidence="1" id="KW-0520">NAD</keyword>
<protein>
    <submittedName>
        <fullName evidence="2">Epimerase</fullName>
    </submittedName>
</protein>
<dbReference type="InterPro" id="IPR036291">
    <property type="entry name" value="NAD(P)-bd_dom_sf"/>
</dbReference>
<dbReference type="SUPFAM" id="SSF51735">
    <property type="entry name" value="NAD(P)-binding Rossmann-fold domains"/>
    <property type="match status" value="1"/>
</dbReference>